<keyword evidence="9" id="KW-1185">Reference proteome</keyword>
<dbReference type="Gene3D" id="3.60.15.10">
    <property type="entry name" value="Ribonuclease Z/Hydroxyacylglutathione hydrolase-like"/>
    <property type="match status" value="1"/>
</dbReference>
<gene>
    <name evidence="8" type="ORF">DGYR_LOCUS1275</name>
</gene>
<dbReference type="Pfam" id="PF16123">
    <property type="entry name" value="HAGH_C"/>
    <property type="match status" value="1"/>
</dbReference>
<dbReference type="GO" id="GO:0005739">
    <property type="term" value="C:mitochondrion"/>
    <property type="evidence" value="ECO:0007669"/>
    <property type="project" value="TreeGrafter"/>
</dbReference>
<evidence type="ECO:0000256" key="1">
    <source>
        <dbReference type="ARBA" id="ARBA00001947"/>
    </source>
</evidence>
<accession>A0A7I8V764</accession>
<dbReference type="GO" id="GO:0046872">
    <property type="term" value="F:metal ion binding"/>
    <property type="evidence" value="ECO:0007669"/>
    <property type="project" value="UniProtKB-KW"/>
</dbReference>
<proteinExistence type="inferred from homology"/>
<dbReference type="NCBIfam" id="TIGR03413">
    <property type="entry name" value="GSH_gloB"/>
    <property type="match status" value="1"/>
</dbReference>
<keyword evidence="3" id="KW-0479">Metal-binding</keyword>
<organism evidence="8 9">
    <name type="scientific">Dimorphilus gyrociliatus</name>
    <dbReference type="NCBI Taxonomy" id="2664684"/>
    <lineage>
        <taxon>Eukaryota</taxon>
        <taxon>Metazoa</taxon>
        <taxon>Spiralia</taxon>
        <taxon>Lophotrochozoa</taxon>
        <taxon>Annelida</taxon>
        <taxon>Polychaeta</taxon>
        <taxon>Polychaeta incertae sedis</taxon>
        <taxon>Dinophilidae</taxon>
        <taxon>Dimorphilus</taxon>
    </lineage>
</organism>
<evidence type="ECO:0000256" key="3">
    <source>
        <dbReference type="ARBA" id="ARBA00022723"/>
    </source>
</evidence>
<dbReference type="InterPro" id="IPR017782">
    <property type="entry name" value="Hydroxyacylglutathione_Hdrlase"/>
</dbReference>
<dbReference type="EMBL" id="CAJFCJ010000002">
    <property type="protein sequence ID" value="CAD5112069.1"/>
    <property type="molecule type" value="Genomic_DNA"/>
</dbReference>
<dbReference type="GO" id="GO:0019243">
    <property type="term" value="P:methylglyoxal catabolic process to D-lactate via S-lactoyl-glutathione"/>
    <property type="evidence" value="ECO:0007669"/>
    <property type="project" value="InterPro"/>
</dbReference>
<dbReference type="InterPro" id="IPR032282">
    <property type="entry name" value="HAGH_C"/>
</dbReference>
<dbReference type="SUPFAM" id="SSF56281">
    <property type="entry name" value="Metallo-hydrolase/oxidoreductase"/>
    <property type="match status" value="1"/>
</dbReference>
<protein>
    <submittedName>
        <fullName evidence="8">DgyrCDS1314</fullName>
    </submittedName>
</protein>
<sequence length="377" mass="43310">MTTIQSPNLPLTNIFLCGSIISTVCVGIWLFRTMSRKRQELRVVMRSEFTNSFLLKFGYLLYINTPLGNYLFQKSVRRARRRFGNRGHSITQNHDYGELNVLPIAIAEDNYSYLVVDKTTMKGILIDPSDPDVVVGICKRLQVDLTAILCTHKHWDHAGGNKVIKHLFPKIQIFGSIEDKPLATTDFVRDGDSLSFDKMQFQVITTPGHTLGHCVFVLNGRPFNCPDHIFTGDLLFQGGMGKIFEGDHTLMIQSLDKIMMFNNNTLIWPGHEYSKHCLRFACYIDPDNVEAASRWDKVETLRRQALSSVPSTLGEEKAYNPFLRCDNAYLVKYCEIPEASENIRESCLRKLRLIKDNFDKMVKEETNKRRKNKSRML</sequence>
<dbReference type="SMART" id="SM00849">
    <property type="entry name" value="Lactamase_B"/>
    <property type="match status" value="1"/>
</dbReference>
<dbReference type="Proteomes" id="UP000549394">
    <property type="component" value="Unassembled WGS sequence"/>
</dbReference>
<keyword evidence="6" id="KW-0812">Transmembrane</keyword>
<evidence type="ECO:0000313" key="9">
    <source>
        <dbReference type="Proteomes" id="UP000549394"/>
    </source>
</evidence>
<dbReference type="PANTHER" id="PTHR11935:SF116">
    <property type="entry name" value="HYDROLASE PNKD-RELATED"/>
    <property type="match status" value="1"/>
</dbReference>
<comment type="caution">
    <text evidence="8">The sequence shown here is derived from an EMBL/GenBank/DDBJ whole genome shotgun (WGS) entry which is preliminary data.</text>
</comment>
<dbReference type="Pfam" id="PF00753">
    <property type="entry name" value="Lactamase_B"/>
    <property type="match status" value="1"/>
</dbReference>
<evidence type="ECO:0000259" key="7">
    <source>
        <dbReference type="SMART" id="SM00849"/>
    </source>
</evidence>
<evidence type="ECO:0000313" key="8">
    <source>
        <dbReference type="EMBL" id="CAD5112069.1"/>
    </source>
</evidence>
<evidence type="ECO:0000256" key="2">
    <source>
        <dbReference type="ARBA" id="ARBA00006759"/>
    </source>
</evidence>
<evidence type="ECO:0000256" key="6">
    <source>
        <dbReference type="SAM" id="Phobius"/>
    </source>
</evidence>
<dbReference type="HAMAP" id="MF_01374">
    <property type="entry name" value="Glyoxalase_2"/>
    <property type="match status" value="1"/>
</dbReference>
<comment type="cofactor">
    <cofactor evidence="1">
        <name>Zn(2+)</name>
        <dbReference type="ChEBI" id="CHEBI:29105"/>
    </cofactor>
</comment>
<name>A0A7I8V764_9ANNE</name>
<dbReference type="CDD" id="cd07723">
    <property type="entry name" value="hydroxyacylglutathione_hydrolase_MBL-fold"/>
    <property type="match status" value="1"/>
</dbReference>
<keyword evidence="6" id="KW-1133">Transmembrane helix</keyword>
<dbReference type="OrthoDB" id="449487at2759"/>
<dbReference type="InterPro" id="IPR035680">
    <property type="entry name" value="Clx_II_MBL"/>
</dbReference>
<dbReference type="PANTHER" id="PTHR11935">
    <property type="entry name" value="BETA LACTAMASE DOMAIN"/>
    <property type="match status" value="1"/>
</dbReference>
<comment type="similarity">
    <text evidence="2">Belongs to the metallo-beta-lactamase superfamily. Glyoxalase II family.</text>
</comment>
<feature type="domain" description="Metallo-beta-lactamase" evidence="7">
    <location>
        <begin position="109"/>
        <end position="271"/>
    </location>
</feature>
<keyword evidence="6" id="KW-0472">Membrane</keyword>
<evidence type="ECO:0000256" key="5">
    <source>
        <dbReference type="ARBA" id="ARBA00022833"/>
    </source>
</evidence>
<dbReference type="InterPro" id="IPR036866">
    <property type="entry name" value="RibonucZ/Hydroxyglut_hydro"/>
</dbReference>
<evidence type="ECO:0000256" key="4">
    <source>
        <dbReference type="ARBA" id="ARBA00022801"/>
    </source>
</evidence>
<reference evidence="8 9" key="1">
    <citation type="submission" date="2020-08" db="EMBL/GenBank/DDBJ databases">
        <authorList>
            <person name="Hejnol A."/>
        </authorList>
    </citation>
    <scope>NUCLEOTIDE SEQUENCE [LARGE SCALE GENOMIC DNA]</scope>
</reference>
<dbReference type="InterPro" id="IPR001279">
    <property type="entry name" value="Metallo-B-lactamas"/>
</dbReference>
<keyword evidence="4" id="KW-0378">Hydrolase</keyword>
<dbReference type="GO" id="GO:0004416">
    <property type="term" value="F:hydroxyacylglutathione hydrolase activity"/>
    <property type="evidence" value="ECO:0007669"/>
    <property type="project" value="InterPro"/>
</dbReference>
<keyword evidence="5" id="KW-0862">Zinc</keyword>
<feature type="transmembrane region" description="Helical" evidence="6">
    <location>
        <begin position="53"/>
        <end position="72"/>
    </location>
</feature>
<dbReference type="AlphaFoldDB" id="A0A7I8V764"/>
<feature type="transmembrane region" description="Helical" evidence="6">
    <location>
        <begin position="12"/>
        <end position="32"/>
    </location>
</feature>